<protein>
    <submittedName>
        <fullName evidence="1">Uncharacterized protein</fullName>
    </submittedName>
</protein>
<dbReference type="EMBL" id="LAZR01061273">
    <property type="protein sequence ID" value="KKK63907.1"/>
    <property type="molecule type" value="Genomic_DNA"/>
</dbReference>
<organism evidence="1">
    <name type="scientific">marine sediment metagenome</name>
    <dbReference type="NCBI Taxonomy" id="412755"/>
    <lineage>
        <taxon>unclassified sequences</taxon>
        <taxon>metagenomes</taxon>
        <taxon>ecological metagenomes</taxon>
    </lineage>
</organism>
<gene>
    <name evidence="1" type="ORF">LCGC14_2989540</name>
</gene>
<comment type="caution">
    <text evidence="1">The sequence shown here is derived from an EMBL/GenBank/DDBJ whole genome shotgun (WGS) entry which is preliminary data.</text>
</comment>
<sequence length="26" mass="2829">MDLLEVYTDIIPVVIGCCIATTVYSP</sequence>
<accession>A0A0F8X4A6</accession>
<proteinExistence type="predicted"/>
<name>A0A0F8X4A6_9ZZZZ</name>
<feature type="non-terminal residue" evidence="1">
    <location>
        <position position="26"/>
    </location>
</feature>
<evidence type="ECO:0000313" key="1">
    <source>
        <dbReference type="EMBL" id="KKK63907.1"/>
    </source>
</evidence>
<reference evidence="1" key="1">
    <citation type="journal article" date="2015" name="Nature">
        <title>Complex archaea that bridge the gap between prokaryotes and eukaryotes.</title>
        <authorList>
            <person name="Spang A."/>
            <person name="Saw J.H."/>
            <person name="Jorgensen S.L."/>
            <person name="Zaremba-Niedzwiedzka K."/>
            <person name="Martijn J."/>
            <person name="Lind A.E."/>
            <person name="van Eijk R."/>
            <person name="Schleper C."/>
            <person name="Guy L."/>
            <person name="Ettema T.J."/>
        </authorList>
    </citation>
    <scope>NUCLEOTIDE SEQUENCE</scope>
</reference>
<dbReference type="AlphaFoldDB" id="A0A0F8X4A6"/>